<dbReference type="InterPro" id="IPR042099">
    <property type="entry name" value="ANL_N_sf"/>
</dbReference>
<dbReference type="PROSITE" id="PS00455">
    <property type="entry name" value="AMP_BINDING"/>
    <property type="match status" value="1"/>
</dbReference>
<protein>
    <submittedName>
        <fullName evidence="2">AMP-binding protein</fullName>
    </submittedName>
</protein>
<accession>A0A858RGM8</accession>
<dbReference type="KEGG" id="luo:HHL09_08675"/>
<dbReference type="PANTHER" id="PTHR43767">
    <property type="entry name" value="LONG-CHAIN-FATTY-ACID--COA LIGASE"/>
    <property type="match status" value="1"/>
</dbReference>
<dbReference type="AlphaFoldDB" id="A0A858RGM8"/>
<evidence type="ECO:0000313" key="2">
    <source>
        <dbReference type="EMBL" id="QJE95855.1"/>
    </source>
</evidence>
<dbReference type="Gene3D" id="3.40.50.12780">
    <property type="entry name" value="N-terminal domain of ligase-like"/>
    <property type="match status" value="1"/>
</dbReference>
<dbReference type="Proteomes" id="UP000501812">
    <property type="component" value="Chromosome"/>
</dbReference>
<proteinExistence type="predicted"/>
<dbReference type="InterPro" id="IPR000873">
    <property type="entry name" value="AMP-dep_synth/lig_dom"/>
</dbReference>
<dbReference type="PANTHER" id="PTHR43767:SF10">
    <property type="entry name" value="SURFACTIN SYNTHASE SUBUNIT 1"/>
    <property type="match status" value="1"/>
</dbReference>
<evidence type="ECO:0000313" key="3">
    <source>
        <dbReference type="Proteomes" id="UP000501812"/>
    </source>
</evidence>
<gene>
    <name evidence="2" type="ORF">HHL09_08675</name>
</gene>
<dbReference type="Pfam" id="PF00501">
    <property type="entry name" value="AMP-binding"/>
    <property type="match status" value="1"/>
</dbReference>
<organism evidence="2 3">
    <name type="scientific">Luteolibacter luteus</name>
    <dbReference type="NCBI Taxonomy" id="2728835"/>
    <lineage>
        <taxon>Bacteria</taxon>
        <taxon>Pseudomonadati</taxon>
        <taxon>Verrucomicrobiota</taxon>
        <taxon>Verrucomicrobiia</taxon>
        <taxon>Verrucomicrobiales</taxon>
        <taxon>Verrucomicrobiaceae</taxon>
        <taxon>Luteolibacter</taxon>
    </lineage>
</organism>
<evidence type="ECO:0000259" key="1">
    <source>
        <dbReference type="Pfam" id="PF00501"/>
    </source>
</evidence>
<sequence>MYSNLPRLEAAPQLPAPFWYLNHRSSTCVVTDDGRRFSYSSLQQEVDAIKEALTAPVKSLVFVMCSQSVPSLAAYLACLQIGHAAVLLPHDMEPALLAPLLAAYHPDFIWSLREIGEGAYGDSGFGSEGYRMYRREGEASEVSISPDLALMLTTSGSTGNPKMVRLSYANLQANARSIAEYLEIGPRDRPVTSLPMHYSYGLSVINSHLLRGATLIQTAKKIRSPEFWQFAWTYGATSLAGVPYVYQILHEIGFESMDLPSLRSMTQAGGYLDLALQDHFIRLAKRKGIRYYTMYGQTEATARISYVPSHRAEEGAGSIGVPIPGGKFEIIDGELVYSGPNVMLGYAESRGDLSKGDELGGRLFTGDMARLGDNGFCYVVGRKKRFIKPMGLRINLDDVERQLAAHLQKRVVVVGTDSSLRVISTDCSVEDAAIEFIRNTYHISRRLCSFSVIDEIPVMPTGKVDYGALHSFAFAPPAAAPDEVIHLRDVEIVSFPGEDPMAQAV</sequence>
<feature type="domain" description="AMP-dependent synthetase/ligase" evidence="1">
    <location>
        <begin position="24"/>
        <end position="346"/>
    </location>
</feature>
<dbReference type="InterPro" id="IPR020845">
    <property type="entry name" value="AMP-binding_CS"/>
</dbReference>
<dbReference type="EMBL" id="CP051774">
    <property type="protein sequence ID" value="QJE95855.1"/>
    <property type="molecule type" value="Genomic_DNA"/>
</dbReference>
<dbReference type="InterPro" id="IPR050237">
    <property type="entry name" value="ATP-dep_AMP-bd_enzyme"/>
</dbReference>
<reference evidence="2 3" key="1">
    <citation type="submission" date="2020-04" db="EMBL/GenBank/DDBJ databases">
        <title>Luteolibacter sp. G-1-1-1 isolated from soil.</title>
        <authorList>
            <person name="Dahal R.H."/>
        </authorList>
    </citation>
    <scope>NUCLEOTIDE SEQUENCE [LARGE SCALE GENOMIC DNA]</scope>
    <source>
        <strain evidence="2 3">G-1-1-1</strain>
    </source>
</reference>
<name>A0A858RGM8_9BACT</name>
<keyword evidence="3" id="KW-1185">Reference proteome</keyword>
<dbReference type="SUPFAM" id="SSF56801">
    <property type="entry name" value="Acetyl-CoA synthetase-like"/>
    <property type="match status" value="1"/>
</dbReference>
<dbReference type="RefSeq" id="WP_169454168.1">
    <property type="nucleotide sequence ID" value="NZ_CP051774.1"/>
</dbReference>